<gene>
    <name evidence="1" type="ORF">LCGC14_0905040</name>
</gene>
<feature type="non-terminal residue" evidence="1">
    <location>
        <position position="129"/>
    </location>
</feature>
<protein>
    <submittedName>
        <fullName evidence="1">Uncharacterized protein</fullName>
    </submittedName>
</protein>
<sequence length="129" mass="14628">MALDKRLKQLLLDGDKMFTRGSLMSFWQEAALQFYPEMAEFTSKRSLGDEFADHLTTSYPLIARRTLGDSLGALLRPVNLDTTSPGVWFSIRSGAKEDTEARRWLEAATLTQRKAMYDPDSAFTRATKE</sequence>
<organism evidence="1">
    <name type="scientific">marine sediment metagenome</name>
    <dbReference type="NCBI Taxonomy" id="412755"/>
    <lineage>
        <taxon>unclassified sequences</taxon>
        <taxon>metagenomes</taxon>
        <taxon>ecological metagenomes</taxon>
    </lineage>
</organism>
<reference evidence="1" key="1">
    <citation type="journal article" date="2015" name="Nature">
        <title>Complex archaea that bridge the gap between prokaryotes and eukaryotes.</title>
        <authorList>
            <person name="Spang A."/>
            <person name="Saw J.H."/>
            <person name="Jorgensen S.L."/>
            <person name="Zaremba-Niedzwiedzka K."/>
            <person name="Martijn J."/>
            <person name="Lind A.E."/>
            <person name="van Eijk R."/>
            <person name="Schleper C."/>
            <person name="Guy L."/>
            <person name="Ettema T.J."/>
        </authorList>
    </citation>
    <scope>NUCLEOTIDE SEQUENCE</scope>
</reference>
<dbReference type="EMBL" id="LAZR01002972">
    <property type="protein sequence ID" value="KKN23422.1"/>
    <property type="molecule type" value="Genomic_DNA"/>
</dbReference>
<accession>A0A0F9PG11</accession>
<evidence type="ECO:0000313" key="1">
    <source>
        <dbReference type="EMBL" id="KKN23422.1"/>
    </source>
</evidence>
<proteinExistence type="predicted"/>
<name>A0A0F9PG11_9ZZZZ</name>
<dbReference type="AlphaFoldDB" id="A0A0F9PG11"/>
<comment type="caution">
    <text evidence="1">The sequence shown here is derived from an EMBL/GenBank/DDBJ whole genome shotgun (WGS) entry which is preliminary data.</text>
</comment>